<protein>
    <submittedName>
        <fullName evidence="4">D-alanyl-D-alanine carboxypeptidase/D-alanyl-D-alanine-endopeptidase</fullName>
        <ecNumber evidence="4">3.4.16.4</ecNumber>
    </submittedName>
</protein>
<feature type="chain" id="PRO_5045329732" evidence="3">
    <location>
        <begin position="16"/>
        <end position="450"/>
    </location>
</feature>
<keyword evidence="5" id="KW-1185">Reference proteome</keyword>
<dbReference type="PANTHER" id="PTHR30023">
    <property type="entry name" value="D-ALANYL-D-ALANINE CARBOXYPEPTIDASE"/>
    <property type="match status" value="1"/>
</dbReference>
<dbReference type="EMBL" id="JAGSOV010000020">
    <property type="protein sequence ID" value="MCO1655224.1"/>
    <property type="molecule type" value="Genomic_DNA"/>
</dbReference>
<dbReference type="Pfam" id="PF02113">
    <property type="entry name" value="Peptidase_S13"/>
    <property type="match status" value="2"/>
</dbReference>
<evidence type="ECO:0000256" key="1">
    <source>
        <dbReference type="ARBA" id="ARBA00006096"/>
    </source>
</evidence>
<comment type="similarity">
    <text evidence="1">Belongs to the peptidase S13 family.</text>
</comment>
<dbReference type="InterPro" id="IPR000667">
    <property type="entry name" value="Peptidase_S13"/>
</dbReference>
<keyword evidence="2 4" id="KW-0378">Hydrolase</keyword>
<dbReference type="PRINTS" id="PR00922">
    <property type="entry name" value="DADACBPTASE3"/>
</dbReference>
<accession>A0ABT0ZWV3</accession>
<evidence type="ECO:0000313" key="4">
    <source>
        <dbReference type="EMBL" id="MCO1655224.1"/>
    </source>
</evidence>
<dbReference type="GO" id="GO:0009002">
    <property type="term" value="F:serine-type D-Ala-D-Ala carboxypeptidase activity"/>
    <property type="evidence" value="ECO:0007669"/>
    <property type="project" value="UniProtKB-EC"/>
</dbReference>
<evidence type="ECO:0000256" key="3">
    <source>
        <dbReference type="SAM" id="SignalP"/>
    </source>
</evidence>
<dbReference type="Gene3D" id="3.40.710.10">
    <property type="entry name" value="DD-peptidase/beta-lactamase superfamily"/>
    <property type="match status" value="2"/>
</dbReference>
<keyword evidence="4" id="KW-0121">Carboxypeptidase</keyword>
<dbReference type="RefSeq" id="WP_252437002.1">
    <property type="nucleotide sequence ID" value="NZ_JAGSOV010000020.1"/>
</dbReference>
<evidence type="ECO:0000256" key="2">
    <source>
        <dbReference type="ARBA" id="ARBA00022801"/>
    </source>
</evidence>
<dbReference type="Gene3D" id="3.50.80.20">
    <property type="entry name" value="D-Ala-D-Ala carboxypeptidase C, peptidase S13"/>
    <property type="match status" value="1"/>
</dbReference>
<dbReference type="InterPro" id="IPR012338">
    <property type="entry name" value="Beta-lactam/transpept-like"/>
</dbReference>
<feature type="signal peptide" evidence="3">
    <location>
        <begin position="1"/>
        <end position="15"/>
    </location>
</feature>
<organism evidence="4 5">
    <name type="scientific">Pseudonocardia humida</name>
    <dbReference type="NCBI Taxonomy" id="2800819"/>
    <lineage>
        <taxon>Bacteria</taxon>
        <taxon>Bacillati</taxon>
        <taxon>Actinomycetota</taxon>
        <taxon>Actinomycetes</taxon>
        <taxon>Pseudonocardiales</taxon>
        <taxon>Pseudonocardiaceae</taxon>
        <taxon>Pseudonocardia</taxon>
    </lineage>
</organism>
<keyword evidence="4" id="KW-0645">Protease</keyword>
<keyword evidence="3" id="KW-0732">Signal</keyword>
<dbReference type="EC" id="3.4.16.4" evidence="4"/>
<dbReference type="Proteomes" id="UP001165283">
    <property type="component" value="Unassembled WGS sequence"/>
</dbReference>
<dbReference type="PANTHER" id="PTHR30023:SF0">
    <property type="entry name" value="PENICILLIN-SENSITIVE CARBOXYPEPTIDASE A"/>
    <property type="match status" value="1"/>
</dbReference>
<dbReference type="NCBIfam" id="TIGR00666">
    <property type="entry name" value="PBP4"/>
    <property type="match status" value="1"/>
</dbReference>
<gene>
    <name evidence="4" type="primary">dacB</name>
    <name evidence="4" type="ORF">KDL28_09175</name>
</gene>
<dbReference type="SUPFAM" id="SSF56601">
    <property type="entry name" value="beta-lactamase/transpeptidase-like"/>
    <property type="match status" value="1"/>
</dbReference>
<evidence type="ECO:0000313" key="5">
    <source>
        <dbReference type="Proteomes" id="UP001165283"/>
    </source>
</evidence>
<name>A0ABT0ZWV3_9PSEU</name>
<sequence length="450" mass="44456">MVVVGLLCSSAAALALTAPGLVPGLGTPRPPAVPALPVPTPVLGPLAADAPTPSGSGLAARLDGPADAVPGRFGGVVVDPATGQTLWERDPESQLVPGSTGKLLTAAAALLTLNPTDTLATRVVLGPDPGTVVLIGGGDPTLTALPPGEATVYPDPSRLTELADQVEKAMTAPVRRVLVDTSLYSGPTLAEGWLPADIPAGYVAPIEPLMLDGGRIDPALQDGPRITDPALAAGRALAGLLGADPDDVDTTTAAPGAQRLGSVTSASMSELVEHTLRTSDNVLAEVLARQVALSRKSGSTFTDGGAAVLAALGQAGFDPAGTVLVDGSGLSTANRVTPRLLGSVLAAAAAPATGNGDVEFLRPVLTGLPVAGGFGTLDDRFTPGGPAAAGRGVVRAKTGTLTGVSSLAGVVTDSDGRLLVFALMSNGDSASVVRPKLDAIAAALSACGCR</sequence>
<proteinExistence type="inferred from homology"/>
<reference evidence="4" key="1">
    <citation type="submission" date="2021-04" db="EMBL/GenBank/DDBJ databases">
        <title>Pseudonocardia sp. nov., isolated from sandy soil of mangrove forest.</title>
        <authorList>
            <person name="Zan Z."/>
            <person name="Huang R."/>
            <person name="Liu W."/>
        </authorList>
    </citation>
    <scope>NUCLEOTIDE SEQUENCE</scope>
    <source>
        <strain evidence="4">S2-4</strain>
    </source>
</reference>
<comment type="caution">
    <text evidence="4">The sequence shown here is derived from an EMBL/GenBank/DDBJ whole genome shotgun (WGS) entry which is preliminary data.</text>
</comment>